<comment type="similarity">
    <text evidence="1">Belongs to the hydratase/decarboxylase family.</text>
</comment>
<dbReference type="GO" id="GO:1902000">
    <property type="term" value="P:homogentisate catabolic process"/>
    <property type="evidence" value="ECO:0007669"/>
    <property type="project" value="TreeGrafter"/>
</dbReference>
<feature type="binding site" evidence="2">
    <location>
        <position position="85"/>
    </location>
    <ligand>
        <name>substrate</name>
    </ligand>
</feature>
<dbReference type="InterPro" id="IPR036663">
    <property type="entry name" value="Fumarylacetoacetase_C_sf"/>
</dbReference>
<gene>
    <name evidence="4" type="ORF">A245_11772</name>
</gene>
<dbReference type="Pfam" id="PF01557">
    <property type="entry name" value="FAA_hydrolase"/>
    <property type="match status" value="1"/>
</dbReference>
<dbReference type="GO" id="GO:0004334">
    <property type="term" value="F:fumarylacetoacetase activity"/>
    <property type="evidence" value="ECO:0007669"/>
    <property type="project" value="InterPro"/>
</dbReference>
<name>A0A656JZX7_PSESF</name>
<dbReference type="InterPro" id="IPR011234">
    <property type="entry name" value="Fumarylacetoacetase-like_C"/>
</dbReference>
<dbReference type="PANTHER" id="PTHR43069:SF2">
    <property type="entry name" value="FUMARYLACETOACETASE"/>
    <property type="match status" value="1"/>
</dbReference>
<proteinExistence type="inferred from homology"/>
<evidence type="ECO:0000256" key="1">
    <source>
        <dbReference type="ARBA" id="ARBA00010715"/>
    </source>
</evidence>
<feature type="non-terminal residue" evidence="4">
    <location>
        <position position="1"/>
    </location>
</feature>
<evidence type="ECO:0000256" key="2">
    <source>
        <dbReference type="PIRSR" id="PIRSR605959-2"/>
    </source>
</evidence>
<sequence length="150" mass="16122">QPPRPEGDPQPLPYLSDQNDQLRGALDIQLEVLLLTEQMKTQGLAPHRLGLSSSLNMYWTVAQMVAHHSVNGCKLQAGDLLGTGTLSGPQAGQFGSLLEMTEGGKQSVTLPGGETRTFLENGDEVILRARCHREGQVSIGFGECRGRVTG</sequence>
<protein>
    <submittedName>
        <fullName evidence="4">Fumarylacetoacetase</fullName>
    </submittedName>
</protein>
<accession>A0A656JZX7</accession>
<dbReference type="InterPro" id="IPR005959">
    <property type="entry name" value="Fumarylacetoacetase"/>
</dbReference>
<evidence type="ECO:0000313" key="5">
    <source>
        <dbReference type="Proteomes" id="UP000018849"/>
    </source>
</evidence>
<feature type="domain" description="Fumarylacetoacetase-like C-terminal" evidence="3">
    <location>
        <begin position="53"/>
        <end position="148"/>
    </location>
</feature>
<dbReference type="EMBL" id="AOKF01000987">
    <property type="protein sequence ID" value="EPN63541.1"/>
    <property type="molecule type" value="Genomic_DNA"/>
</dbReference>
<dbReference type="Proteomes" id="UP000018849">
    <property type="component" value="Unassembled WGS sequence"/>
</dbReference>
<dbReference type="AlphaFoldDB" id="A0A656JZX7"/>
<reference evidence="4 5" key="1">
    <citation type="journal article" date="2013" name="PLoS Pathog.">
        <title>Genomic analysis of the Kiwifruit pathogen Pseudomonas syringae pv. actinidiae provides insight into the origins of an emergent plant disease.</title>
        <authorList>
            <person name="McCann H.C."/>
            <person name="Rikkerink E.H."/>
            <person name="Bertels F."/>
            <person name="Fiers M."/>
            <person name="Lu A."/>
            <person name="Rees-George J."/>
            <person name="Andersen M.T."/>
            <person name="Gleave A.P."/>
            <person name="Haubold B."/>
            <person name="Wohlers M.W."/>
            <person name="Guttman D.S."/>
            <person name="Wang P.W."/>
            <person name="Straub C."/>
            <person name="Vanneste J.L."/>
            <person name="Rainey P.B."/>
            <person name="Templeton M.D."/>
        </authorList>
    </citation>
    <scope>NUCLEOTIDE SEQUENCE [LARGE SCALE GENOMIC DNA]</scope>
    <source>
        <strain evidence="4 5">ICMP 19096</strain>
    </source>
</reference>
<evidence type="ECO:0000313" key="4">
    <source>
        <dbReference type="EMBL" id="EPN63541.1"/>
    </source>
</evidence>
<organism evidence="4 5">
    <name type="scientific">Pseudomonas syringae pv. actinidiae ICMP 19096</name>
    <dbReference type="NCBI Taxonomy" id="1194405"/>
    <lineage>
        <taxon>Bacteria</taxon>
        <taxon>Pseudomonadati</taxon>
        <taxon>Pseudomonadota</taxon>
        <taxon>Gammaproteobacteria</taxon>
        <taxon>Pseudomonadales</taxon>
        <taxon>Pseudomonadaceae</taxon>
        <taxon>Pseudomonas</taxon>
        <taxon>Pseudomonas syringae</taxon>
    </lineage>
</organism>
<dbReference type="GO" id="GO:0006572">
    <property type="term" value="P:L-tyrosine catabolic process"/>
    <property type="evidence" value="ECO:0007669"/>
    <property type="project" value="TreeGrafter"/>
</dbReference>
<dbReference type="PANTHER" id="PTHR43069">
    <property type="entry name" value="FUMARYLACETOACETASE"/>
    <property type="match status" value="1"/>
</dbReference>
<comment type="caution">
    <text evidence="4">The sequence shown here is derived from an EMBL/GenBank/DDBJ whole genome shotgun (WGS) entry which is preliminary data.</text>
</comment>
<dbReference type="Gene3D" id="3.90.850.10">
    <property type="entry name" value="Fumarylacetoacetase-like, C-terminal domain"/>
    <property type="match status" value="1"/>
</dbReference>
<dbReference type="GO" id="GO:0006559">
    <property type="term" value="P:L-phenylalanine catabolic process"/>
    <property type="evidence" value="ECO:0007669"/>
    <property type="project" value="TreeGrafter"/>
</dbReference>
<evidence type="ECO:0000259" key="3">
    <source>
        <dbReference type="Pfam" id="PF01557"/>
    </source>
</evidence>
<dbReference type="SUPFAM" id="SSF56529">
    <property type="entry name" value="FAH"/>
    <property type="match status" value="1"/>
</dbReference>